<feature type="disulfide bond" evidence="16">
    <location>
        <begin position="380"/>
        <end position="390"/>
    </location>
</feature>
<dbReference type="PRINTS" id="PR00074">
    <property type="entry name" value="LYSYLOXIDASE"/>
</dbReference>
<protein>
    <recommendedName>
        <fullName evidence="14">protein-lysine 6-oxidase</fullName>
        <ecNumber evidence="14">1.4.3.13</ecNumber>
    </recommendedName>
</protein>
<evidence type="ECO:0000256" key="12">
    <source>
        <dbReference type="ARBA" id="ARBA00023157"/>
    </source>
</evidence>
<evidence type="ECO:0000256" key="9">
    <source>
        <dbReference type="ARBA" id="ARBA00022772"/>
    </source>
</evidence>
<dbReference type="PANTHER" id="PTHR45817">
    <property type="entry name" value="LYSYL OXIDASE-LIKE-RELATED"/>
    <property type="match status" value="1"/>
</dbReference>
<dbReference type="InterPro" id="IPR019828">
    <property type="entry name" value="Lysyl_oxidase_CS"/>
</dbReference>
<feature type="disulfide bond" evidence="16">
    <location>
        <begin position="254"/>
        <end position="264"/>
    </location>
</feature>
<feature type="signal peptide" evidence="17">
    <location>
        <begin position="1"/>
        <end position="22"/>
    </location>
</feature>
<feature type="domain" description="SRCR" evidence="18">
    <location>
        <begin position="311"/>
        <end position="411"/>
    </location>
</feature>
<dbReference type="Pfam" id="PF01186">
    <property type="entry name" value="Lysyl_oxidase"/>
    <property type="match status" value="1"/>
</dbReference>
<evidence type="ECO:0000256" key="11">
    <source>
        <dbReference type="ARBA" id="ARBA00023008"/>
    </source>
</evidence>
<dbReference type="Ensembl" id="ENSCCRT00000153305.1">
    <property type="protein sequence ID" value="ENSCCRP00000180327.1"/>
    <property type="gene ID" value="ENSCCRG00000002090.2"/>
</dbReference>
<comment type="subcellular location">
    <subcellularLocation>
        <location evidence="2">Secreted</location>
        <location evidence="2">Extracellular space</location>
    </subcellularLocation>
</comment>
<comment type="similarity">
    <text evidence="3">Belongs to the lysyl oxidase family.</text>
</comment>
<evidence type="ECO:0000256" key="1">
    <source>
        <dbReference type="ARBA" id="ARBA00001935"/>
    </source>
</evidence>
<evidence type="ECO:0000259" key="18">
    <source>
        <dbReference type="PROSITE" id="PS50287"/>
    </source>
</evidence>
<feature type="disulfide bond" evidence="16">
    <location>
        <begin position="64"/>
        <end position="128"/>
    </location>
</feature>
<name>A0A9J8DDB0_CYPCA</name>
<dbReference type="InterPro" id="IPR001190">
    <property type="entry name" value="SRCR"/>
</dbReference>
<keyword evidence="11" id="KW-0186">Copper</keyword>
<dbReference type="PANTHER" id="PTHR45817:SF5">
    <property type="entry name" value="LYSYL OXIDASE HOMOLOG 4"/>
    <property type="match status" value="1"/>
</dbReference>
<evidence type="ECO:0000256" key="13">
    <source>
        <dbReference type="ARBA" id="ARBA00023180"/>
    </source>
</evidence>
<dbReference type="FunFam" id="3.10.250.10:FF:000001">
    <property type="entry name" value="Lysyl oxidase 4 isoform X1"/>
    <property type="match status" value="2"/>
</dbReference>
<dbReference type="PROSITE" id="PS50287">
    <property type="entry name" value="SRCR_2"/>
    <property type="match status" value="4"/>
</dbReference>
<dbReference type="EC" id="1.4.3.13" evidence="14"/>
<organism evidence="19 20">
    <name type="scientific">Cyprinus carpio carpio</name>
    <dbReference type="NCBI Taxonomy" id="630221"/>
    <lineage>
        <taxon>Eukaryota</taxon>
        <taxon>Metazoa</taxon>
        <taxon>Chordata</taxon>
        <taxon>Craniata</taxon>
        <taxon>Vertebrata</taxon>
        <taxon>Euteleostomi</taxon>
        <taxon>Actinopterygii</taxon>
        <taxon>Neopterygii</taxon>
        <taxon>Teleostei</taxon>
        <taxon>Ostariophysi</taxon>
        <taxon>Cypriniformes</taxon>
        <taxon>Cyprinidae</taxon>
        <taxon>Cyprininae</taxon>
        <taxon>Cyprinus</taxon>
    </lineage>
</organism>
<keyword evidence="8" id="KW-0677">Repeat</keyword>
<feature type="disulfide bond" evidence="16">
    <location>
        <begin position="77"/>
        <end position="138"/>
    </location>
</feature>
<evidence type="ECO:0000256" key="4">
    <source>
        <dbReference type="ARBA" id="ARBA00022477"/>
    </source>
</evidence>
<dbReference type="InterPro" id="IPR001695">
    <property type="entry name" value="Lysyl_oxidase"/>
</dbReference>
<dbReference type="GO" id="GO:0004720">
    <property type="term" value="F:protein-lysine 6-oxidase activity"/>
    <property type="evidence" value="ECO:0007669"/>
    <property type="project" value="UniProtKB-EC"/>
</dbReference>
<dbReference type="Gene3D" id="3.10.250.10">
    <property type="entry name" value="SRCR-like domain"/>
    <property type="match status" value="4"/>
</dbReference>
<keyword evidence="4" id="KW-0886">LTQ</keyword>
<dbReference type="GO" id="GO:0030199">
    <property type="term" value="P:collagen fibril organization"/>
    <property type="evidence" value="ECO:0007669"/>
    <property type="project" value="TreeGrafter"/>
</dbReference>
<evidence type="ECO:0000256" key="6">
    <source>
        <dbReference type="ARBA" id="ARBA00022723"/>
    </source>
</evidence>
<feature type="disulfide bond" evidence="16">
    <location>
        <begin position="108"/>
        <end position="118"/>
    </location>
</feature>
<dbReference type="InterPro" id="IPR036772">
    <property type="entry name" value="SRCR-like_dom_sf"/>
</dbReference>
<comment type="catalytic activity">
    <reaction evidence="15">
        <text>L-lysyl-[protein] + O2 + H2O = (S)-2-amino-6-oxohexanoyl-[protein] + H2O2 + NH4(+)</text>
        <dbReference type="Rhea" id="RHEA:24544"/>
        <dbReference type="Rhea" id="RHEA-COMP:9752"/>
        <dbReference type="Rhea" id="RHEA-COMP:12448"/>
        <dbReference type="ChEBI" id="CHEBI:15377"/>
        <dbReference type="ChEBI" id="CHEBI:15379"/>
        <dbReference type="ChEBI" id="CHEBI:16240"/>
        <dbReference type="ChEBI" id="CHEBI:28938"/>
        <dbReference type="ChEBI" id="CHEBI:29969"/>
        <dbReference type="ChEBI" id="CHEBI:131803"/>
        <dbReference type="EC" id="1.4.3.13"/>
    </reaction>
</comment>
<dbReference type="SMART" id="SM00202">
    <property type="entry name" value="SR"/>
    <property type="match status" value="4"/>
</dbReference>
<dbReference type="GO" id="GO:0005507">
    <property type="term" value="F:copper ion binding"/>
    <property type="evidence" value="ECO:0007669"/>
    <property type="project" value="InterPro"/>
</dbReference>
<feature type="disulfide bond" evidence="16">
    <location>
        <begin position="497"/>
        <end position="507"/>
    </location>
</feature>
<reference evidence="19" key="2">
    <citation type="submission" date="2025-09" db="UniProtKB">
        <authorList>
            <consortium name="Ensembl"/>
        </authorList>
    </citation>
    <scope>IDENTIFICATION</scope>
</reference>
<proteinExistence type="inferred from homology"/>
<evidence type="ECO:0000256" key="7">
    <source>
        <dbReference type="ARBA" id="ARBA00022729"/>
    </source>
</evidence>
<keyword evidence="12 16" id="KW-1015">Disulfide bond</keyword>
<feature type="domain" description="SRCR" evidence="18">
    <location>
        <begin position="38"/>
        <end position="139"/>
    </location>
</feature>
<keyword evidence="9" id="KW-0801">TPQ</keyword>
<dbReference type="Proteomes" id="UP001108240">
    <property type="component" value="Unplaced"/>
</dbReference>
<evidence type="ECO:0000313" key="20">
    <source>
        <dbReference type="Proteomes" id="UP001108240"/>
    </source>
</evidence>
<keyword evidence="7 17" id="KW-0732">Signal</keyword>
<feature type="chain" id="PRO_5039945946" description="protein-lysine 6-oxidase" evidence="17">
    <location>
        <begin position="23"/>
        <end position="660"/>
    </location>
</feature>
<evidence type="ECO:0000313" key="19">
    <source>
        <dbReference type="Ensembl" id="ENSCCRP00000180327.1"/>
    </source>
</evidence>
<evidence type="ECO:0000256" key="14">
    <source>
        <dbReference type="ARBA" id="ARBA00038869"/>
    </source>
</evidence>
<evidence type="ECO:0000256" key="16">
    <source>
        <dbReference type="PROSITE-ProRule" id="PRU00196"/>
    </source>
</evidence>
<comment type="caution">
    <text evidence="16">Lacks conserved residue(s) required for the propagation of feature annotation.</text>
</comment>
<reference evidence="19" key="1">
    <citation type="submission" date="2025-08" db="UniProtKB">
        <authorList>
            <consortium name="Ensembl"/>
        </authorList>
    </citation>
    <scope>IDENTIFICATION</scope>
</reference>
<evidence type="ECO:0000256" key="5">
    <source>
        <dbReference type="ARBA" id="ARBA00022525"/>
    </source>
</evidence>
<dbReference type="GO" id="GO:0016020">
    <property type="term" value="C:membrane"/>
    <property type="evidence" value="ECO:0007669"/>
    <property type="project" value="InterPro"/>
</dbReference>
<dbReference type="PROSITE" id="PS00926">
    <property type="entry name" value="LYSYL_OXIDASE"/>
    <property type="match status" value="1"/>
</dbReference>
<evidence type="ECO:0000256" key="8">
    <source>
        <dbReference type="ARBA" id="ARBA00022737"/>
    </source>
</evidence>
<feature type="domain" description="SRCR" evidence="18">
    <location>
        <begin position="162"/>
        <end position="288"/>
    </location>
</feature>
<evidence type="ECO:0000256" key="3">
    <source>
        <dbReference type="ARBA" id="ARBA00007492"/>
    </source>
</evidence>
<keyword evidence="5" id="KW-0964">Secreted</keyword>
<evidence type="ECO:0000256" key="17">
    <source>
        <dbReference type="SAM" id="SignalP"/>
    </source>
</evidence>
<feature type="domain" description="SRCR" evidence="18">
    <location>
        <begin position="421"/>
        <end position="529"/>
    </location>
</feature>
<evidence type="ECO:0000256" key="2">
    <source>
        <dbReference type="ARBA" id="ARBA00004239"/>
    </source>
</evidence>
<keyword evidence="6" id="KW-0479">Metal-binding</keyword>
<evidence type="ECO:0000256" key="15">
    <source>
        <dbReference type="ARBA" id="ARBA00047861"/>
    </source>
</evidence>
<keyword evidence="20" id="KW-1185">Reference proteome</keyword>
<dbReference type="Pfam" id="PF00530">
    <property type="entry name" value="SRCR"/>
    <property type="match status" value="4"/>
</dbReference>
<dbReference type="InterPro" id="IPR050912">
    <property type="entry name" value="LOX-like_protein"/>
</dbReference>
<keyword evidence="13" id="KW-0325">Glycoprotein</keyword>
<keyword evidence="10" id="KW-0560">Oxidoreductase</keyword>
<dbReference type="PRINTS" id="PR00258">
    <property type="entry name" value="SPERACTRCPTR"/>
</dbReference>
<dbReference type="AlphaFoldDB" id="A0A9J8DDB0"/>
<comment type="cofactor">
    <cofactor evidence="1">
        <name>Cu cation</name>
        <dbReference type="ChEBI" id="CHEBI:23378"/>
    </cofactor>
</comment>
<dbReference type="GeneTree" id="ENSGT00940000157042"/>
<dbReference type="GO" id="GO:0005615">
    <property type="term" value="C:extracellular space"/>
    <property type="evidence" value="ECO:0007669"/>
    <property type="project" value="TreeGrafter"/>
</dbReference>
<feature type="disulfide bond" evidence="16">
    <location>
        <begin position="349"/>
        <end position="410"/>
    </location>
</feature>
<dbReference type="FunFam" id="3.10.250.10:FF:000008">
    <property type="entry name" value="Lysyl oxidase homolog 2"/>
    <property type="match status" value="1"/>
</dbReference>
<dbReference type="SUPFAM" id="SSF56487">
    <property type="entry name" value="SRCR-like"/>
    <property type="match status" value="4"/>
</dbReference>
<evidence type="ECO:0000256" key="10">
    <source>
        <dbReference type="ARBA" id="ARBA00023002"/>
    </source>
</evidence>
<sequence length="660" mass="73483">MIRVICPICVLLFALLFVCMNARPDSAGRSRRAPAAKVRLAGISHRENEGRVEVLHNGTWGTVCDDEVDIKLANVVCRELGFQSGITWAHSAKYGEGEGPIWMDNVRCEGTEKTLKDCKSNGWGVHDCKHSEDLGVVCSPERRLDQVHPGVTRRGRVKIEEVRLKPILMVTKKHALVMEGVVEVKHAGRWRQVCDKGWSLNSSRVVCGMLGFPDAEQPNMNTYKKIWDKKVKDSTTRLSQMTKKKGFWVEKVHCLGTEPSLGECHAQLSIPQSPAPCKNGRHAVARCVPGPQFAHMSSGRPQVPHPAKLSVRLKAGPRLGEGRVEVLREGKWGTVVDHRWDRISASVVCRELGFGSAKEALTGAYMGQGTGPIHMNSVQCTGTERSILDCYFQEVPPWTFKHSQDASVKCYVPKTGVETMVRLAGGREPAEGRVEVLMEVGGRKRWGTICSENWGINEAMVVCRQLGFGFAAHAHQDTYYWPGAAAAEEVLLSGTHCVGTEMSIQQCRRNSYIHCPRGGGAKAAGVTSAPDLVLDTQLVQESAYLEDRPLHLLTCAHEENCLSSSANRMQWPYGHRRLLRFSSRIMNLGRADFRPRASRESWTWHQCHRHYHSIEVFTHYDLLTLNGSRVAEGHKASFCLEDTYCPDGKSLVVLHDINLT</sequence>
<accession>A0A9J8DDB0</accession>